<evidence type="ECO:0000256" key="1">
    <source>
        <dbReference type="ARBA" id="ARBA00006382"/>
    </source>
</evidence>
<evidence type="ECO:0000256" key="5">
    <source>
        <dbReference type="SAM" id="MobiDB-lite"/>
    </source>
</evidence>
<accession>A0ABP8B573</accession>
<keyword evidence="2 4" id="KW-0560">Oxidoreductase</keyword>
<gene>
    <name evidence="7" type="ORF">GCM10022252_48790</name>
</gene>
<evidence type="ECO:0000256" key="2">
    <source>
        <dbReference type="ARBA" id="ARBA00023002"/>
    </source>
</evidence>
<dbReference type="Pfam" id="PF02812">
    <property type="entry name" value="ELFV_dehydrog_N"/>
    <property type="match status" value="1"/>
</dbReference>
<reference evidence="8" key="1">
    <citation type="journal article" date="2019" name="Int. J. Syst. Evol. Microbiol.">
        <title>The Global Catalogue of Microorganisms (GCM) 10K type strain sequencing project: providing services to taxonomists for standard genome sequencing and annotation.</title>
        <authorList>
            <consortium name="The Broad Institute Genomics Platform"/>
            <consortium name="The Broad Institute Genome Sequencing Center for Infectious Disease"/>
            <person name="Wu L."/>
            <person name="Ma J."/>
        </authorList>
    </citation>
    <scope>NUCLEOTIDE SEQUENCE [LARGE SCALE GENOMIC DNA]</scope>
    <source>
        <strain evidence="8">JCM 17388</strain>
    </source>
</reference>
<feature type="region of interest" description="Disordered" evidence="5">
    <location>
        <begin position="346"/>
        <end position="370"/>
    </location>
</feature>
<evidence type="ECO:0000313" key="8">
    <source>
        <dbReference type="Proteomes" id="UP001501251"/>
    </source>
</evidence>
<feature type="compositionally biased region" description="Basic and acidic residues" evidence="5">
    <location>
        <begin position="359"/>
        <end position="370"/>
    </location>
</feature>
<dbReference type="Gene3D" id="3.40.50.10860">
    <property type="entry name" value="Leucine Dehydrogenase, chain A, domain 1"/>
    <property type="match status" value="1"/>
</dbReference>
<dbReference type="InterPro" id="IPR016211">
    <property type="entry name" value="Glu/Phe/Leu/Val/Trp_DH_bac/arc"/>
</dbReference>
<evidence type="ECO:0000259" key="6">
    <source>
        <dbReference type="SMART" id="SM00839"/>
    </source>
</evidence>
<dbReference type="InterPro" id="IPR006096">
    <property type="entry name" value="Glu/Leu/Phe/Val/Trp_DH_C"/>
</dbReference>
<keyword evidence="3" id="KW-0520">NAD</keyword>
<evidence type="ECO:0000313" key="7">
    <source>
        <dbReference type="EMBL" id="GAA4198418.1"/>
    </source>
</evidence>
<dbReference type="SMART" id="SM00839">
    <property type="entry name" value="ELFV_dehydrog"/>
    <property type="match status" value="1"/>
</dbReference>
<dbReference type="InterPro" id="IPR006095">
    <property type="entry name" value="Glu/Leu/Phe/Val/Trp_DH"/>
</dbReference>
<dbReference type="PANTHER" id="PTHR42722">
    <property type="entry name" value="LEUCINE DEHYDROGENASE"/>
    <property type="match status" value="1"/>
</dbReference>
<feature type="domain" description="Glutamate/phenylalanine/leucine/valine/L-tryptophan dehydrogenase C-terminal" evidence="6">
    <location>
        <begin position="142"/>
        <end position="349"/>
    </location>
</feature>
<dbReference type="InterPro" id="IPR036291">
    <property type="entry name" value="NAD(P)-bd_dom_sf"/>
</dbReference>
<dbReference type="PANTHER" id="PTHR42722:SF1">
    <property type="entry name" value="VALINE DEHYDROGENASE"/>
    <property type="match status" value="1"/>
</dbReference>
<dbReference type="RefSeq" id="WP_344920341.1">
    <property type="nucleotide sequence ID" value="NZ_BAABAQ010000009.1"/>
</dbReference>
<dbReference type="Pfam" id="PF00208">
    <property type="entry name" value="ELFV_dehydrog"/>
    <property type="match status" value="1"/>
</dbReference>
<sequence length="370" mass="38154">MSGFDHEQVVVHTGSRSGLPVIVAVHSTALGQAVGGCRIWHYPDWRDGLTDALRLSAGMTAKCAVAGLDNGGGKTVVAVPEGVDLDPVRRRHALHDVADVIASLDGRYATGPDVGTSPADMAVIGERTPHVFCRPARQAGSGDSSPHTATGTLAALRAVGRRLHGTPSLTRRRLAVVGLGNVGEKLVRLLAAEGAELLVGDIDPGKRALADEVGATWGDPARVVTADVDILVPAALGGVLTEEIVPDLRCAAVAGPANNQLTVQAVAGLLHRRGIIWVPDYVAGAGGVIHALTVELNGGTADEALTRVQGIEDTVGTLLATAERTGTTPAQAASELTRLRLRAAAASHRSRPGLAGENGETREGRQVRHG</sequence>
<dbReference type="Gene3D" id="3.40.50.720">
    <property type="entry name" value="NAD(P)-binding Rossmann-like Domain"/>
    <property type="match status" value="1"/>
</dbReference>
<name>A0ABP8B573_9ACTN</name>
<dbReference type="SUPFAM" id="SSF53223">
    <property type="entry name" value="Aminoacid dehydrogenase-like, N-terminal domain"/>
    <property type="match status" value="1"/>
</dbReference>
<dbReference type="CDD" id="cd01075">
    <property type="entry name" value="NAD_bind_Leu_Phe_Val_DH"/>
    <property type="match status" value="1"/>
</dbReference>
<dbReference type="PRINTS" id="PR00082">
    <property type="entry name" value="GLFDHDRGNASE"/>
</dbReference>
<protein>
    <submittedName>
        <fullName evidence="7">Amino acid dehydrogenase</fullName>
    </submittedName>
</protein>
<dbReference type="InterPro" id="IPR046346">
    <property type="entry name" value="Aminoacid_DH-like_N_sf"/>
</dbReference>
<organism evidence="7 8">
    <name type="scientific">Streptosporangium oxazolinicum</name>
    <dbReference type="NCBI Taxonomy" id="909287"/>
    <lineage>
        <taxon>Bacteria</taxon>
        <taxon>Bacillati</taxon>
        <taxon>Actinomycetota</taxon>
        <taxon>Actinomycetes</taxon>
        <taxon>Streptosporangiales</taxon>
        <taxon>Streptosporangiaceae</taxon>
        <taxon>Streptosporangium</taxon>
    </lineage>
</organism>
<comment type="caution">
    <text evidence="7">The sequence shown here is derived from an EMBL/GenBank/DDBJ whole genome shotgun (WGS) entry which is preliminary data.</text>
</comment>
<dbReference type="Proteomes" id="UP001501251">
    <property type="component" value="Unassembled WGS sequence"/>
</dbReference>
<dbReference type="SUPFAM" id="SSF51735">
    <property type="entry name" value="NAD(P)-binding Rossmann-fold domains"/>
    <property type="match status" value="1"/>
</dbReference>
<comment type="similarity">
    <text evidence="1 4">Belongs to the Glu/Leu/Phe/Val dehydrogenases family.</text>
</comment>
<proteinExistence type="inferred from homology"/>
<evidence type="ECO:0000256" key="3">
    <source>
        <dbReference type="ARBA" id="ARBA00023027"/>
    </source>
</evidence>
<evidence type="ECO:0000256" key="4">
    <source>
        <dbReference type="RuleBase" id="RU004417"/>
    </source>
</evidence>
<dbReference type="InterPro" id="IPR006097">
    <property type="entry name" value="Glu/Leu/Phe/Val/Trp_DH_dimer"/>
</dbReference>
<dbReference type="EMBL" id="BAABAQ010000009">
    <property type="protein sequence ID" value="GAA4198418.1"/>
    <property type="molecule type" value="Genomic_DNA"/>
</dbReference>
<keyword evidence="8" id="KW-1185">Reference proteome</keyword>
<dbReference type="PIRSF" id="PIRSF000188">
    <property type="entry name" value="Phe_leu_dh"/>
    <property type="match status" value="1"/>
</dbReference>